<evidence type="ECO:0000256" key="1">
    <source>
        <dbReference type="SAM" id="MobiDB-lite"/>
    </source>
</evidence>
<proteinExistence type="predicted"/>
<dbReference type="EnsemblProtists" id="EKX47184">
    <property type="protein sequence ID" value="EKX47184"/>
    <property type="gene ID" value="GUITHDRAFT_107096"/>
</dbReference>
<dbReference type="GeneID" id="17303824"/>
<accession>L1JGB4</accession>
<name>L1JGB4_GUITC</name>
<dbReference type="InterPro" id="IPR009057">
    <property type="entry name" value="Homeodomain-like_sf"/>
</dbReference>
<dbReference type="HOGENOM" id="CLU_1423965_0_0_1"/>
<dbReference type="CDD" id="cd00167">
    <property type="entry name" value="SANT"/>
    <property type="match status" value="1"/>
</dbReference>
<dbReference type="InterPro" id="IPR001005">
    <property type="entry name" value="SANT/Myb"/>
</dbReference>
<keyword evidence="4" id="KW-1185">Reference proteome</keyword>
<dbReference type="OrthoDB" id="20473at2759"/>
<protein>
    <submittedName>
        <fullName evidence="2 3">Uncharacterized protein</fullName>
    </submittedName>
</protein>
<evidence type="ECO:0000313" key="4">
    <source>
        <dbReference type="Proteomes" id="UP000011087"/>
    </source>
</evidence>
<feature type="region of interest" description="Disordered" evidence="1">
    <location>
        <begin position="46"/>
        <end position="106"/>
    </location>
</feature>
<dbReference type="SUPFAM" id="SSF46689">
    <property type="entry name" value="Homeodomain-like"/>
    <property type="match status" value="1"/>
</dbReference>
<dbReference type="Proteomes" id="UP000011087">
    <property type="component" value="Unassembled WGS sequence"/>
</dbReference>
<dbReference type="RefSeq" id="XP_005834164.1">
    <property type="nucleotide sequence ID" value="XM_005834107.1"/>
</dbReference>
<reference evidence="4" key="2">
    <citation type="submission" date="2012-11" db="EMBL/GenBank/DDBJ databases">
        <authorList>
            <person name="Kuo A."/>
            <person name="Curtis B.A."/>
            <person name="Tanifuji G."/>
            <person name="Burki F."/>
            <person name="Gruber A."/>
            <person name="Irimia M."/>
            <person name="Maruyama S."/>
            <person name="Arias M.C."/>
            <person name="Ball S.G."/>
            <person name="Gile G.H."/>
            <person name="Hirakawa Y."/>
            <person name="Hopkins J.F."/>
            <person name="Rensing S.A."/>
            <person name="Schmutz J."/>
            <person name="Symeonidi A."/>
            <person name="Elias M."/>
            <person name="Eveleigh R.J."/>
            <person name="Herman E.K."/>
            <person name="Klute M.J."/>
            <person name="Nakayama T."/>
            <person name="Obornik M."/>
            <person name="Reyes-Prieto A."/>
            <person name="Armbrust E.V."/>
            <person name="Aves S.J."/>
            <person name="Beiko R.G."/>
            <person name="Coutinho P."/>
            <person name="Dacks J.B."/>
            <person name="Durnford D.G."/>
            <person name="Fast N.M."/>
            <person name="Green B.R."/>
            <person name="Grisdale C."/>
            <person name="Hempe F."/>
            <person name="Henrissat B."/>
            <person name="Hoppner M.P."/>
            <person name="Ishida K.-I."/>
            <person name="Kim E."/>
            <person name="Koreny L."/>
            <person name="Kroth P.G."/>
            <person name="Liu Y."/>
            <person name="Malik S.-B."/>
            <person name="Maier U.G."/>
            <person name="McRose D."/>
            <person name="Mock T."/>
            <person name="Neilson J.A."/>
            <person name="Onodera N.T."/>
            <person name="Poole A.M."/>
            <person name="Pritham E.J."/>
            <person name="Richards T.A."/>
            <person name="Rocap G."/>
            <person name="Roy S.W."/>
            <person name="Sarai C."/>
            <person name="Schaack S."/>
            <person name="Shirato S."/>
            <person name="Slamovits C.H."/>
            <person name="Spencer D.F."/>
            <person name="Suzuki S."/>
            <person name="Worden A.Z."/>
            <person name="Zauner S."/>
            <person name="Barry K."/>
            <person name="Bell C."/>
            <person name="Bharti A.K."/>
            <person name="Crow J.A."/>
            <person name="Grimwood J."/>
            <person name="Kramer R."/>
            <person name="Lindquist E."/>
            <person name="Lucas S."/>
            <person name="Salamov A."/>
            <person name="McFadden G.I."/>
            <person name="Lane C.E."/>
            <person name="Keeling P.J."/>
            <person name="Gray M.W."/>
            <person name="Grigoriev I.V."/>
            <person name="Archibald J.M."/>
        </authorList>
    </citation>
    <scope>NUCLEOTIDE SEQUENCE</scope>
    <source>
        <strain evidence="4">CCMP2712</strain>
    </source>
</reference>
<dbReference type="Gene3D" id="1.10.10.60">
    <property type="entry name" value="Homeodomain-like"/>
    <property type="match status" value="1"/>
</dbReference>
<evidence type="ECO:0000313" key="3">
    <source>
        <dbReference type="EnsemblProtists" id="EKX47184"/>
    </source>
</evidence>
<dbReference type="AlphaFoldDB" id="L1JGB4"/>
<dbReference type="KEGG" id="gtt:GUITHDRAFT_107096"/>
<evidence type="ECO:0000313" key="2">
    <source>
        <dbReference type="EMBL" id="EKX47184.1"/>
    </source>
</evidence>
<dbReference type="PaxDb" id="55529-EKX47184"/>
<feature type="compositionally biased region" description="Low complexity" evidence="1">
    <location>
        <begin position="65"/>
        <end position="82"/>
    </location>
</feature>
<reference evidence="3" key="3">
    <citation type="submission" date="2015-06" db="UniProtKB">
        <authorList>
            <consortium name="EnsemblProtists"/>
        </authorList>
    </citation>
    <scope>IDENTIFICATION</scope>
</reference>
<dbReference type="EMBL" id="JH992991">
    <property type="protein sequence ID" value="EKX47184.1"/>
    <property type="molecule type" value="Genomic_DNA"/>
</dbReference>
<sequence>MSILTTASPPADSDWLSLFLRDIDTAFPPSAQDLLFLMDPNADPFFTDPDSLPSPRQHDISDETSSLLSLPPSPSQLQFASPSPQPTSQQVTGVRSPSKDSDSEQGILRRVWSSEEQAKFIELLSRYCPADSRPVHAGGVLFGGLGPGVAKRIAQALGTRSPAQVRSHAQKHFQSMSRRMAREPGARLLHI</sequence>
<reference evidence="2 4" key="1">
    <citation type="journal article" date="2012" name="Nature">
        <title>Algal genomes reveal evolutionary mosaicism and the fate of nucleomorphs.</title>
        <authorList>
            <consortium name="DOE Joint Genome Institute"/>
            <person name="Curtis B.A."/>
            <person name="Tanifuji G."/>
            <person name="Burki F."/>
            <person name="Gruber A."/>
            <person name="Irimia M."/>
            <person name="Maruyama S."/>
            <person name="Arias M.C."/>
            <person name="Ball S.G."/>
            <person name="Gile G.H."/>
            <person name="Hirakawa Y."/>
            <person name="Hopkins J.F."/>
            <person name="Kuo A."/>
            <person name="Rensing S.A."/>
            <person name="Schmutz J."/>
            <person name="Symeonidi A."/>
            <person name="Elias M."/>
            <person name="Eveleigh R.J."/>
            <person name="Herman E.K."/>
            <person name="Klute M.J."/>
            <person name="Nakayama T."/>
            <person name="Obornik M."/>
            <person name="Reyes-Prieto A."/>
            <person name="Armbrust E.V."/>
            <person name="Aves S.J."/>
            <person name="Beiko R.G."/>
            <person name="Coutinho P."/>
            <person name="Dacks J.B."/>
            <person name="Durnford D.G."/>
            <person name="Fast N.M."/>
            <person name="Green B.R."/>
            <person name="Grisdale C.J."/>
            <person name="Hempel F."/>
            <person name="Henrissat B."/>
            <person name="Hoppner M.P."/>
            <person name="Ishida K."/>
            <person name="Kim E."/>
            <person name="Koreny L."/>
            <person name="Kroth P.G."/>
            <person name="Liu Y."/>
            <person name="Malik S.B."/>
            <person name="Maier U.G."/>
            <person name="McRose D."/>
            <person name="Mock T."/>
            <person name="Neilson J.A."/>
            <person name="Onodera N.T."/>
            <person name="Poole A.M."/>
            <person name="Pritham E.J."/>
            <person name="Richards T.A."/>
            <person name="Rocap G."/>
            <person name="Roy S.W."/>
            <person name="Sarai C."/>
            <person name="Schaack S."/>
            <person name="Shirato S."/>
            <person name="Slamovits C.H."/>
            <person name="Spencer D.F."/>
            <person name="Suzuki S."/>
            <person name="Worden A.Z."/>
            <person name="Zauner S."/>
            <person name="Barry K."/>
            <person name="Bell C."/>
            <person name="Bharti A.K."/>
            <person name="Crow J.A."/>
            <person name="Grimwood J."/>
            <person name="Kramer R."/>
            <person name="Lindquist E."/>
            <person name="Lucas S."/>
            <person name="Salamov A."/>
            <person name="McFadden G.I."/>
            <person name="Lane C.E."/>
            <person name="Keeling P.J."/>
            <person name="Gray M.W."/>
            <person name="Grigoriev I.V."/>
            <person name="Archibald J.M."/>
        </authorList>
    </citation>
    <scope>NUCLEOTIDE SEQUENCE</scope>
    <source>
        <strain evidence="2 4">CCMP2712</strain>
    </source>
</reference>
<organism evidence="2">
    <name type="scientific">Guillardia theta (strain CCMP2712)</name>
    <name type="common">Cryptophyte</name>
    <dbReference type="NCBI Taxonomy" id="905079"/>
    <lineage>
        <taxon>Eukaryota</taxon>
        <taxon>Cryptophyceae</taxon>
        <taxon>Pyrenomonadales</taxon>
        <taxon>Geminigeraceae</taxon>
        <taxon>Guillardia</taxon>
    </lineage>
</organism>
<gene>
    <name evidence="2" type="ORF">GUITHDRAFT_107096</name>
</gene>